<dbReference type="AlphaFoldDB" id="A0A059FCJ6"/>
<dbReference type="InterPro" id="IPR002645">
    <property type="entry name" value="STAS_dom"/>
</dbReference>
<dbReference type="eggNOG" id="COG0659">
    <property type="taxonomic scope" value="Bacteria"/>
</dbReference>
<proteinExistence type="predicted"/>
<dbReference type="SUPFAM" id="SSF52091">
    <property type="entry name" value="SpoIIaa-like"/>
    <property type="match status" value="1"/>
</dbReference>
<evidence type="ECO:0000259" key="6">
    <source>
        <dbReference type="PROSITE" id="PS50801"/>
    </source>
</evidence>
<evidence type="ECO:0000256" key="3">
    <source>
        <dbReference type="ARBA" id="ARBA00022989"/>
    </source>
</evidence>
<dbReference type="PANTHER" id="PTHR43310:SF1">
    <property type="entry name" value="SULFATE TRANSPORTER YBAR-RELATED"/>
    <property type="match status" value="1"/>
</dbReference>
<feature type="transmembrane region" description="Helical" evidence="5">
    <location>
        <begin position="181"/>
        <end position="203"/>
    </location>
</feature>
<dbReference type="PANTHER" id="PTHR43310">
    <property type="entry name" value="SULFATE TRANSPORTER YBAR-RELATED"/>
    <property type="match status" value="1"/>
</dbReference>
<evidence type="ECO:0000313" key="8">
    <source>
        <dbReference type="Proteomes" id="UP000025171"/>
    </source>
</evidence>
<comment type="caution">
    <text evidence="7">The sequence shown here is derived from an EMBL/GenBank/DDBJ whole genome shotgun (WGS) entry which is preliminary data.</text>
</comment>
<keyword evidence="2 5" id="KW-0812">Transmembrane</keyword>
<gene>
    <name evidence="7" type="ORF">HJO_15683</name>
</gene>
<dbReference type="InterPro" id="IPR011547">
    <property type="entry name" value="SLC26A/SulP_dom"/>
</dbReference>
<feature type="transmembrane region" description="Helical" evidence="5">
    <location>
        <begin position="210"/>
        <end position="230"/>
    </location>
</feature>
<evidence type="ECO:0000256" key="5">
    <source>
        <dbReference type="SAM" id="Phobius"/>
    </source>
</evidence>
<sequence>MVKSTLAAFADRISAADWAGNGLSAMTPMRVKTELLAGFTVALALIPEAVAFAFVAGVTPLSGLYAAFIVGLITALFGGRPGMISGATGALAVVMVGLVHDPRIAEGMGPQYLFATVVLMGLLQLLAGVFKLGKFMRLVPHPVMLGFVNGLAIVIFLAQLSQFKVPGTAEASGHGFAGGEWMNGAPLAIMLGLTALTMAIIWGMPKLTKIIPAPLAGIGIVAGIVIGFGLNVPTVGDLASVKGGLPPFAVPTVPMTFETLRIIFPYALILAAIGLIESLLTLNLVGEITGKRGGASQECLAQGTANVVTGFFGGMGGCAMIGQSMINVKSGGRTRLSGVSAALFLLAFILVGSSLIERIPLAALVGVMFMVVIGTFAWQSLRIMTRIPLMDAFVIVLVTGVTVAYDLATAVVVGVIVSALAYAWNNARRIHVIERDSIREPGAHVYEIEGPLFFGSTDGFAELFHPETDPDVVIVDFRRSRVVDQSALQAIEDLAARYAAHGKTLRLRHLSRDCHKLLKRAGQLIVDMDDDPDYALAADYNVRIGVFGGAH</sequence>
<dbReference type="CDD" id="cd07042">
    <property type="entry name" value="STAS_SulP_like_sulfate_transporter"/>
    <property type="match status" value="1"/>
</dbReference>
<feature type="domain" description="STAS" evidence="6">
    <location>
        <begin position="433"/>
        <end position="522"/>
    </location>
</feature>
<feature type="transmembrane region" description="Helical" evidence="5">
    <location>
        <begin position="112"/>
        <end position="130"/>
    </location>
</feature>
<dbReference type="Proteomes" id="UP000025171">
    <property type="component" value="Unassembled WGS sequence"/>
</dbReference>
<feature type="transmembrane region" description="Helical" evidence="5">
    <location>
        <begin position="35"/>
        <end position="55"/>
    </location>
</feature>
<dbReference type="RefSeq" id="WP_035618863.1">
    <property type="nucleotide sequence ID" value="NZ_ARYK01000010.1"/>
</dbReference>
<dbReference type="InterPro" id="IPR052706">
    <property type="entry name" value="Membrane-Transporter-like"/>
</dbReference>
<keyword evidence="3 5" id="KW-1133">Transmembrane helix</keyword>
<dbReference type="EMBL" id="ARYK01000010">
    <property type="protein sequence ID" value="KCZ88317.1"/>
    <property type="molecule type" value="Genomic_DNA"/>
</dbReference>
<evidence type="ECO:0000256" key="4">
    <source>
        <dbReference type="ARBA" id="ARBA00023136"/>
    </source>
</evidence>
<evidence type="ECO:0000313" key="7">
    <source>
        <dbReference type="EMBL" id="KCZ88317.1"/>
    </source>
</evidence>
<name>A0A059FCJ6_9PROT</name>
<dbReference type="STRING" id="1280950.HJO_15683"/>
<dbReference type="Gene3D" id="3.30.750.24">
    <property type="entry name" value="STAS domain"/>
    <property type="match status" value="1"/>
</dbReference>
<evidence type="ECO:0000256" key="1">
    <source>
        <dbReference type="ARBA" id="ARBA00004141"/>
    </source>
</evidence>
<feature type="transmembrane region" description="Helical" evidence="5">
    <location>
        <begin position="61"/>
        <end position="78"/>
    </location>
</feature>
<feature type="transmembrane region" description="Helical" evidence="5">
    <location>
        <begin position="142"/>
        <end position="161"/>
    </location>
</feature>
<dbReference type="GO" id="GO:0016020">
    <property type="term" value="C:membrane"/>
    <property type="evidence" value="ECO:0007669"/>
    <property type="project" value="UniProtKB-SubCell"/>
</dbReference>
<feature type="transmembrane region" description="Helical" evidence="5">
    <location>
        <begin position="83"/>
        <end position="100"/>
    </location>
</feature>
<protein>
    <submittedName>
        <fullName evidence="7">Sulfate transporter</fullName>
    </submittedName>
</protein>
<comment type="subcellular location">
    <subcellularLocation>
        <location evidence="1">Membrane</location>
        <topology evidence="1">Multi-pass membrane protein</topology>
    </subcellularLocation>
</comment>
<evidence type="ECO:0000256" key="2">
    <source>
        <dbReference type="ARBA" id="ARBA00022692"/>
    </source>
</evidence>
<feature type="transmembrane region" description="Helical" evidence="5">
    <location>
        <begin position="393"/>
        <end position="424"/>
    </location>
</feature>
<dbReference type="PROSITE" id="PS50801">
    <property type="entry name" value="STAS"/>
    <property type="match status" value="1"/>
</dbReference>
<feature type="transmembrane region" description="Helical" evidence="5">
    <location>
        <begin position="362"/>
        <end position="381"/>
    </location>
</feature>
<dbReference type="PATRIC" id="fig|1280950.3.peg.3149"/>
<organism evidence="7 8">
    <name type="scientific">Hyphomonas johnsonii MHS-2</name>
    <dbReference type="NCBI Taxonomy" id="1280950"/>
    <lineage>
        <taxon>Bacteria</taxon>
        <taxon>Pseudomonadati</taxon>
        <taxon>Pseudomonadota</taxon>
        <taxon>Alphaproteobacteria</taxon>
        <taxon>Hyphomonadales</taxon>
        <taxon>Hyphomonadaceae</taxon>
        <taxon>Hyphomonas</taxon>
    </lineage>
</organism>
<dbReference type="Pfam" id="PF00916">
    <property type="entry name" value="Sulfate_transp"/>
    <property type="match status" value="1"/>
</dbReference>
<dbReference type="Pfam" id="PF01740">
    <property type="entry name" value="STAS"/>
    <property type="match status" value="1"/>
</dbReference>
<accession>A0A059FCJ6</accession>
<reference evidence="7 8" key="1">
    <citation type="journal article" date="2014" name="Antonie Van Leeuwenhoek">
        <title>Hyphomonas beringensis sp. nov. and Hyphomonas chukchiensis sp. nov., isolated from surface seawater of the Bering Sea and Chukchi Sea.</title>
        <authorList>
            <person name="Li C."/>
            <person name="Lai Q."/>
            <person name="Li G."/>
            <person name="Dong C."/>
            <person name="Wang J."/>
            <person name="Liao Y."/>
            <person name="Shao Z."/>
        </authorList>
    </citation>
    <scope>NUCLEOTIDE SEQUENCE [LARGE SCALE GENOMIC DNA]</scope>
    <source>
        <strain evidence="7 8">MHS-2</strain>
    </source>
</reference>
<feature type="transmembrane region" description="Helical" evidence="5">
    <location>
        <begin position="263"/>
        <end position="285"/>
    </location>
</feature>
<dbReference type="InterPro" id="IPR036513">
    <property type="entry name" value="STAS_dom_sf"/>
</dbReference>
<keyword evidence="8" id="KW-1185">Reference proteome</keyword>
<keyword evidence="4 5" id="KW-0472">Membrane</keyword>
<feature type="transmembrane region" description="Helical" evidence="5">
    <location>
        <begin position="336"/>
        <end position="356"/>
    </location>
</feature>
<dbReference type="OrthoDB" id="9771198at2"/>